<evidence type="ECO:0000256" key="4">
    <source>
        <dbReference type="ARBA" id="ARBA00007637"/>
    </source>
</evidence>
<comment type="cofactor">
    <cofactor evidence="2">
        <name>NAD(+)</name>
        <dbReference type="ChEBI" id="CHEBI:57540"/>
    </cofactor>
</comment>
<dbReference type="InterPro" id="IPR001509">
    <property type="entry name" value="Epimerase_deHydtase"/>
</dbReference>
<feature type="region of interest" description="Disordered" evidence="12">
    <location>
        <begin position="252"/>
        <end position="273"/>
    </location>
</feature>
<comment type="catalytic activity">
    <reaction evidence="1">
        <text>UDP-alpha-D-glucose = UDP-alpha-D-galactose</text>
        <dbReference type="Rhea" id="RHEA:22168"/>
        <dbReference type="ChEBI" id="CHEBI:58885"/>
        <dbReference type="ChEBI" id="CHEBI:66914"/>
        <dbReference type="EC" id="5.1.3.2"/>
    </reaction>
</comment>
<dbReference type="GO" id="GO:0003978">
    <property type="term" value="F:UDP-glucose 4-epimerase activity"/>
    <property type="evidence" value="ECO:0007669"/>
    <property type="project" value="UniProtKB-EC"/>
</dbReference>
<dbReference type="Proteomes" id="UP000293764">
    <property type="component" value="Unassembled WGS sequence"/>
</dbReference>
<keyword evidence="7" id="KW-0520">NAD</keyword>
<dbReference type="Gene3D" id="3.40.50.720">
    <property type="entry name" value="NAD(P)-binding Rossmann-like Domain"/>
    <property type="match status" value="1"/>
</dbReference>
<dbReference type="Gene3D" id="3.90.25.10">
    <property type="entry name" value="UDP-galactose 4-epimerase, domain 1"/>
    <property type="match status" value="1"/>
</dbReference>
<evidence type="ECO:0000256" key="1">
    <source>
        <dbReference type="ARBA" id="ARBA00000083"/>
    </source>
</evidence>
<evidence type="ECO:0000256" key="5">
    <source>
        <dbReference type="ARBA" id="ARBA00013189"/>
    </source>
</evidence>
<keyword evidence="8 15" id="KW-0413">Isomerase</keyword>
<name>A0A4V1ZGV1_9MICO</name>
<dbReference type="Pfam" id="PF01370">
    <property type="entry name" value="Epimerase"/>
    <property type="match status" value="1"/>
</dbReference>
<reference evidence="15 16" key="1">
    <citation type="submission" date="2019-01" db="EMBL/GenBank/DDBJ databases">
        <title>Novel species of Cellulomonas.</title>
        <authorList>
            <person name="Liu Q."/>
            <person name="Xin Y.-H."/>
        </authorList>
    </citation>
    <scope>NUCLEOTIDE SEQUENCE [LARGE SCALE GENOMIC DNA]</scope>
    <source>
        <strain evidence="15 16">HLT2-17</strain>
    </source>
</reference>
<dbReference type="InterPro" id="IPR005886">
    <property type="entry name" value="UDP_G4E"/>
</dbReference>
<feature type="compositionally biased region" description="Low complexity" evidence="12">
    <location>
        <begin position="461"/>
        <end position="485"/>
    </location>
</feature>
<dbReference type="PANTHER" id="PTHR43725:SF53">
    <property type="entry name" value="UDP-ARABINOSE 4-EPIMERASE 1"/>
    <property type="match status" value="1"/>
</dbReference>
<feature type="compositionally biased region" description="Low complexity" evidence="12">
    <location>
        <begin position="422"/>
        <end position="439"/>
    </location>
</feature>
<evidence type="ECO:0000259" key="14">
    <source>
        <dbReference type="Pfam" id="PF02720"/>
    </source>
</evidence>
<dbReference type="NCBIfam" id="TIGR01179">
    <property type="entry name" value="galE"/>
    <property type="match status" value="1"/>
</dbReference>
<dbReference type="Pfam" id="PF02720">
    <property type="entry name" value="DUF222"/>
    <property type="match status" value="1"/>
</dbReference>
<dbReference type="RefSeq" id="WP_130103855.1">
    <property type="nucleotide sequence ID" value="NZ_SDWW01000051.1"/>
</dbReference>
<evidence type="ECO:0000256" key="11">
    <source>
        <dbReference type="ARBA" id="ARBA00033067"/>
    </source>
</evidence>
<comment type="caution">
    <text evidence="15">The sequence shown here is derived from an EMBL/GenBank/DDBJ whole genome shotgun (WGS) entry which is preliminary data.</text>
</comment>
<dbReference type="AlphaFoldDB" id="A0A4V1ZGV1"/>
<evidence type="ECO:0000256" key="6">
    <source>
        <dbReference type="ARBA" id="ARBA00018569"/>
    </source>
</evidence>
<dbReference type="CDD" id="cd00085">
    <property type="entry name" value="HNHc"/>
    <property type="match status" value="1"/>
</dbReference>
<dbReference type="UniPathway" id="UPA00214"/>
<evidence type="ECO:0000256" key="8">
    <source>
        <dbReference type="ARBA" id="ARBA00023235"/>
    </source>
</evidence>
<evidence type="ECO:0000256" key="10">
    <source>
        <dbReference type="ARBA" id="ARBA00031367"/>
    </source>
</evidence>
<dbReference type="PANTHER" id="PTHR43725">
    <property type="entry name" value="UDP-GLUCOSE 4-EPIMERASE"/>
    <property type="match status" value="1"/>
</dbReference>
<evidence type="ECO:0000256" key="3">
    <source>
        <dbReference type="ARBA" id="ARBA00004947"/>
    </source>
</evidence>
<dbReference type="SUPFAM" id="SSF51735">
    <property type="entry name" value="NAD(P)-binding Rossmann-fold domains"/>
    <property type="match status" value="1"/>
</dbReference>
<dbReference type="InterPro" id="IPR003870">
    <property type="entry name" value="DUF222"/>
</dbReference>
<feature type="compositionally biased region" description="Acidic residues" evidence="12">
    <location>
        <begin position="254"/>
        <end position="266"/>
    </location>
</feature>
<dbReference type="InterPro" id="IPR036291">
    <property type="entry name" value="NAD(P)-bd_dom_sf"/>
</dbReference>
<evidence type="ECO:0000313" key="16">
    <source>
        <dbReference type="Proteomes" id="UP000293764"/>
    </source>
</evidence>
<feature type="domain" description="DUF222" evidence="14">
    <location>
        <begin position="3"/>
        <end position="231"/>
    </location>
</feature>
<feature type="region of interest" description="Disordered" evidence="12">
    <location>
        <begin position="415"/>
        <end position="525"/>
    </location>
</feature>
<evidence type="ECO:0000313" key="15">
    <source>
        <dbReference type="EMBL" id="RYV49824.1"/>
    </source>
</evidence>
<evidence type="ECO:0000259" key="13">
    <source>
        <dbReference type="Pfam" id="PF01370"/>
    </source>
</evidence>
<accession>A0A4V1ZGV1</accession>
<evidence type="ECO:0000256" key="7">
    <source>
        <dbReference type="ARBA" id="ARBA00023027"/>
    </source>
</evidence>
<dbReference type="EC" id="5.1.3.2" evidence="5"/>
<keyword evidence="9" id="KW-0119">Carbohydrate metabolism</keyword>
<comment type="similarity">
    <text evidence="4">Belongs to the NAD(P)-dependent epimerase/dehydratase family.</text>
</comment>
<feature type="domain" description="NAD-dependent epimerase/dehydratase" evidence="13">
    <location>
        <begin position="576"/>
        <end position="824"/>
    </location>
</feature>
<proteinExistence type="inferred from homology"/>
<dbReference type="GO" id="GO:0033499">
    <property type="term" value="P:galactose catabolic process via UDP-galactose, Leloir pathway"/>
    <property type="evidence" value="ECO:0007669"/>
    <property type="project" value="TreeGrafter"/>
</dbReference>
<evidence type="ECO:0000256" key="9">
    <source>
        <dbReference type="ARBA" id="ARBA00023277"/>
    </source>
</evidence>
<evidence type="ECO:0000256" key="12">
    <source>
        <dbReference type="SAM" id="MobiDB-lite"/>
    </source>
</evidence>
<organism evidence="15 16">
    <name type="scientific">Pengzhenrongella frigida</name>
    <dbReference type="NCBI Taxonomy" id="1259133"/>
    <lineage>
        <taxon>Bacteria</taxon>
        <taxon>Bacillati</taxon>
        <taxon>Actinomycetota</taxon>
        <taxon>Actinomycetes</taxon>
        <taxon>Micrococcales</taxon>
        <taxon>Pengzhenrongella</taxon>
    </lineage>
</organism>
<comment type="pathway">
    <text evidence="3">Carbohydrate metabolism; galactose metabolism.</text>
</comment>
<keyword evidence="16" id="KW-1185">Reference proteome</keyword>
<evidence type="ECO:0000256" key="2">
    <source>
        <dbReference type="ARBA" id="ARBA00001911"/>
    </source>
</evidence>
<dbReference type="InterPro" id="IPR003615">
    <property type="entry name" value="HNH_nuc"/>
</dbReference>
<protein>
    <recommendedName>
        <fullName evidence="6">UDP-glucose 4-epimerase</fullName>
        <ecNumber evidence="5">5.1.3.2</ecNumber>
    </recommendedName>
    <alternativeName>
        <fullName evidence="11">Galactowaldenase</fullName>
    </alternativeName>
    <alternativeName>
        <fullName evidence="10">UDP-galactose 4-epimerase</fullName>
    </alternativeName>
</protein>
<dbReference type="EMBL" id="SDWW01000051">
    <property type="protein sequence ID" value="RYV49824.1"/>
    <property type="molecule type" value="Genomic_DNA"/>
</dbReference>
<feature type="compositionally biased region" description="Gly residues" evidence="12">
    <location>
        <begin position="440"/>
        <end position="449"/>
    </location>
</feature>
<gene>
    <name evidence="15" type="primary">galE</name>
    <name evidence="15" type="ORF">EUA98_16825</name>
</gene>
<sequence>MLTELNLTIDTLRAIRSSVLIAERDADTWRGNGDPSFEAWVGRKTRLGKRGGAAQVRQAAELDTVPDVLGAVTDGRIPLEHATIIAKVAASGTPAQREAATSADGQETLLGLAAGQDAATFALTADRWAANVDPEGLERDHQAQYRARYVHLSHTPTGTHLKGFLDTITGKKIALALEAATPRPAADDDRDFGQRNADALDSIAGRILASVDTKPGAHVPPQVSVILTEETWIAAQADRDRRRAAMATFGFAPDDTETDAEGEGEGDQVTGSGTRAATEIGTGGDAQCGGGPRISAPIGYAPATLEDGTPVPTSELGVVMCDCELTRIVINADGVPLDLGRTERLFTGPQRRAVIARDRECAWPDCHAHARWCHIHHLRWWERDGGVTAVENGALLCNFHHHEVHRLDLTITRHTIPPAACPGSPGSRRSRASGTSSPTPGGGPSGGLRPGPARRSVRLNPRTSSTSLRPTRAAATPAAVSRRATLALPDARLAVTPSPVTRRPSPAPPVPSTEHRAPSTEHPAQGVRHCSVVRGPEQPHDLESGPVGGVANAVHPPGSFRHPMKPSELGPPHMTVLITGGAGYIGAHVVKLVQDTGRAVVVVDDFSTGSQDRIPGTPWRRLDLTEPSSVEELADTLRSFEVTSVVHFAAKKRVDESMVRPAWYFQQNVTGLANVLAAMELAGVRELVFSSSAAVYGTPTTTDVTEIAPTSPVNPYGETKLVGEWMVRDAARAWGLRAVSLRYFNVAGAGLPELGDPLVMNLVTMLLQQKSLGQQPKVFGGDYPTPDGTCVRDFVHVLDLAQAHVASLDYVARPERAFDTFNVGTGIGSSVLEVVTELANLTGWDARPEILAPRAGDPASVVASVDRITGVMGWRAEAALPEILASAWKAWQFDHPVVS</sequence>
<dbReference type="OrthoDB" id="5176970at2"/>